<dbReference type="InterPro" id="IPR035979">
    <property type="entry name" value="RBD_domain_sf"/>
</dbReference>
<proteinExistence type="predicted"/>
<keyword evidence="1 2" id="KW-0694">RNA-binding</keyword>
<dbReference type="OMA" id="SCVEAMH"/>
<evidence type="ECO:0000313" key="5">
    <source>
        <dbReference type="Proteomes" id="UP000629468"/>
    </source>
</evidence>
<dbReference type="Proteomes" id="UP000629468">
    <property type="component" value="Unassembled WGS sequence"/>
</dbReference>
<reference evidence="4 5" key="1">
    <citation type="journal article" name="Sci. Rep.">
        <title>Telomere-to-telomere assembled and centromere annotated genomes of the two main subspecies of the button mushroom Agaricus bisporus reveal especially polymorphic chromosome ends.</title>
        <authorList>
            <person name="Sonnenberg A.S.M."/>
            <person name="Sedaghat-Telgerd N."/>
            <person name="Lavrijssen B."/>
            <person name="Ohm R.A."/>
            <person name="Hendrickx P.M."/>
            <person name="Scholtmeijer K."/>
            <person name="Baars J.J.P."/>
            <person name="van Peer A."/>
        </authorList>
    </citation>
    <scope>NUCLEOTIDE SEQUENCE [LARGE SCALE GENOMIC DNA]</scope>
    <source>
        <strain evidence="4 5">H119_p4</strain>
    </source>
</reference>
<dbReference type="InterPro" id="IPR012677">
    <property type="entry name" value="Nucleotide-bd_a/b_plait_sf"/>
</dbReference>
<comment type="caution">
    <text evidence="4">The sequence shown here is derived from an EMBL/GenBank/DDBJ whole genome shotgun (WGS) entry which is preliminary data.</text>
</comment>
<evidence type="ECO:0000259" key="3">
    <source>
        <dbReference type="PROSITE" id="PS50102"/>
    </source>
</evidence>
<evidence type="ECO:0000313" key="4">
    <source>
        <dbReference type="EMBL" id="KAF7759639.1"/>
    </source>
</evidence>
<dbReference type="Pfam" id="PF00076">
    <property type="entry name" value="RRM_1"/>
    <property type="match status" value="2"/>
</dbReference>
<dbReference type="CDD" id="cd00590">
    <property type="entry name" value="RRM_SF"/>
    <property type="match status" value="2"/>
</dbReference>
<dbReference type="PANTHER" id="PTHR48025">
    <property type="entry name" value="OS02G0815200 PROTEIN"/>
    <property type="match status" value="1"/>
</dbReference>
<gene>
    <name evidence="4" type="ORF">Agabi119p4_11334</name>
</gene>
<name>A0A8H7EU19_AGABI</name>
<dbReference type="EMBL" id="JABXXO010000016">
    <property type="protein sequence ID" value="KAF7759639.1"/>
    <property type="molecule type" value="Genomic_DNA"/>
</dbReference>
<evidence type="ECO:0000256" key="1">
    <source>
        <dbReference type="ARBA" id="ARBA00022884"/>
    </source>
</evidence>
<feature type="domain" description="RRM" evidence="3">
    <location>
        <begin position="78"/>
        <end position="157"/>
    </location>
</feature>
<dbReference type="SUPFAM" id="SSF54928">
    <property type="entry name" value="RNA-binding domain, RBD"/>
    <property type="match status" value="1"/>
</dbReference>
<organism evidence="4 5">
    <name type="scientific">Agaricus bisporus var. burnettii</name>
    <dbReference type="NCBI Taxonomy" id="192524"/>
    <lineage>
        <taxon>Eukaryota</taxon>
        <taxon>Fungi</taxon>
        <taxon>Dikarya</taxon>
        <taxon>Basidiomycota</taxon>
        <taxon>Agaricomycotina</taxon>
        <taxon>Agaricomycetes</taxon>
        <taxon>Agaricomycetidae</taxon>
        <taxon>Agaricales</taxon>
        <taxon>Agaricineae</taxon>
        <taxon>Agaricaceae</taxon>
        <taxon>Agaricus</taxon>
    </lineage>
</organism>
<dbReference type="Gene3D" id="3.30.70.330">
    <property type="match status" value="2"/>
</dbReference>
<evidence type="ECO:0000256" key="2">
    <source>
        <dbReference type="PROSITE-ProRule" id="PRU00176"/>
    </source>
</evidence>
<protein>
    <recommendedName>
        <fullName evidence="3">RRM domain-containing protein</fullName>
    </recommendedName>
</protein>
<dbReference type="InterPro" id="IPR000504">
    <property type="entry name" value="RRM_dom"/>
</dbReference>
<dbReference type="InterPro" id="IPR050502">
    <property type="entry name" value="Euk_RNA-bind_prot"/>
</dbReference>
<dbReference type="PROSITE" id="PS50102">
    <property type="entry name" value="RRM"/>
    <property type="match status" value="2"/>
</dbReference>
<accession>A0A8H7EU19</accession>
<dbReference type="AlphaFoldDB" id="A0A8H7EU19"/>
<dbReference type="PANTHER" id="PTHR48025:SF1">
    <property type="entry name" value="RRM DOMAIN-CONTAINING PROTEIN"/>
    <property type="match status" value="1"/>
</dbReference>
<sequence length="266" mass="30570">MFSTLIRQQAPLAFSARLSLPLHRQLLRSLPAAVQKPNVVSQRAFSVSRTRFAGAFSSRRSEGRDARSEFPEEREKTSVLYVGNIPFTAGEVDIRELFEPYGQVKRVTLASDRNGRLTGFGFVEYDNLENAVAAIESSYQEPFALLNRTLKLNYAHNRNPFEAKNVEPAKTISIANFPIPGDERPLRHLMQKYEEHIVRINFMKNADGEFTSRVFIEFADQENATAALEAFQDYNFEGTMFKIDYAKPKRERRSLPPRRRLNSYDH</sequence>
<feature type="domain" description="RRM" evidence="3">
    <location>
        <begin position="170"/>
        <end position="248"/>
    </location>
</feature>
<dbReference type="GO" id="GO:0003723">
    <property type="term" value="F:RNA binding"/>
    <property type="evidence" value="ECO:0007669"/>
    <property type="project" value="UniProtKB-UniRule"/>
</dbReference>
<dbReference type="SMART" id="SM00360">
    <property type="entry name" value="RRM"/>
    <property type="match status" value="2"/>
</dbReference>